<dbReference type="PANTHER" id="PTHR23501:SF1">
    <property type="entry name" value="TRANSPORT PROTEIN HSRA-RELATED"/>
    <property type="match status" value="1"/>
</dbReference>
<keyword evidence="6 7" id="KW-0472">Membrane</keyword>
<dbReference type="InterPro" id="IPR020846">
    <property type="entry name" value="MFS_dom"/>
</dbReference>
<gene>
    <name evidence="9" type="ORF">Tasa_048_032</name>
</gene>
<dbReference type="Gene3D" id="1.20.1720.10">
    <property type="entry name" value="Multidrug resistance protein D"/>
    <property type="match status" value="1"/>
</dbReference>
<feature type="transmembrane region" description="Helical" evidence="7">
    <location>
        <begin position="214"/>
        <end position="232"/>
    </location>
</feature>
<keyword evidence="4 7" id="KW-0812">Transmembrane</keyword>
<feature type="transmembrane region" description="Helical" evidence="7">
    <location>
        <begin position="92"/>
        <end position="112"/>
    </location>
</feature>
<feature type="transmembrane region" description="Helical" evidence="7">
    <location>
        <begin position="377"/>
        <end position="400"/>
    </location>
</feature>
<dbReference type="InterPro" id="IPR011701">
    <property type="entry name" value="MFS"/>
</dbReference>
<protein>
    <recommendedName>
        <fullName evidence="8">Major facilitator superfamily (MFS) profile domain-containing protein</fullName>
    </recommendedName>
</protein>
<evidence type="ECO:0000313" key="10">
    <source>
        <dbReference type="Proteomes" id="UP000032679"/>
    </source>
</evidence>
<dbReference type="PRINTS" id="PR01036">
    <property type="entry name" value="TCRTETB"/>
</dbReference>
<dbReference type="NCBIfam" id="TIGR00711">
    <property type="entry name" value="efflux_EmrB"/>
    <property type="match status" value="1"/>
</dbReference>
<dbReference type="GO" id="GO:0022857">
    <property type="term" value="F:transmembrane transporter activity"/>
    <property type="evidence" value="ECO:0007669"/>
    <property type="project" value="InterPro"/>
</dbReference>
<feature type="transmembrane region" description="Helical" evidence="7">
    <location>
        <begin position="65"/>
        <end position="85"/>
    </location>
</feature>
<feature type="transmembrane region" description="Helical" evidence="7">
    <location>
        <begin position="151"/>
        <end position="173"/>
    </location>
</feature>
<feature type="transmembrane region" description="Helical" evidence="7">
    <location>
        <begin position="461"/>
        <end position="483"/>
    </location>
</feature>
<sequence>MRTSDSLDAPSLPGSTPAAIDIQTLRIAAVVVLGSFMSILDTTIVNVAIRALAHDFASPLETTQWVATGYTLALAAVIPLTGWAADRFGTKRLYITSITLFLLGSALSGAAWSMSTLILFRVLQGLGGGMIMPAGMTILSHAAGPQRIGRLMGIVGIPMLLGPILGPILGGWLVDDASWRWIFFVNLPVGAVALLGAFLVLAPDEPRPAHRLDALGLLLLSPGLALFVFALARTTAHGNLLDPADDAGLALGAALIAAFIVHARRTPGALIDVRLFARRPVAASALTTFLFGVAFFGWAILLPLYFQLVRHASAFQAGMMIAPQGFGAMISMPIASRMTDRTGAGRIVMTGLVLIALAMLIMAQVTATTPVWQTSIALFLSGLGMGATIMPATSAAMITLARHEIARATSGLNVVQRVGGSIGTALLAVILNHRIAALAPDARIGGSAPVPGYLLDPLAHAFGQTFLCAFVVILAALLAATYLPRRRASLSADAREAAETVRESAS</sequence>
<proteinExistence type="predicted"/>
<feature type="transmembrane region" description="Helical" evidence="7">
    <location>
        <begin position="412"/>
        <end position="431"/>
    </location>
</feature>
<evidence type="ECO:0000259" key="8">
    <source>
        <dbReference type="PROSITE" id="PS50850"/>
    </source>
</evidence>
<feature type="transmembrane region" description="Helical" evidence="7">
    <location>
        <begin position="347"/>
        <end position="365"/>
    </location>
</feature>
<organism evidence="9 10">
    <name type="scientific">Tanticharoenia sakaeratensis NBRC 103193</name>
    <dbReference type="NCBI Taxonomy" id="1231623"/>
    <lineage>
        <taxon>Bacteria</taxon>
        <taxon>Pseudomonadati</taxon>
        <taxon>Pseudomonadota</taxon>
        <taxon>Alphaproteobacteria</taxon>
        <taxon>Acetobacterales</taxon>
        <taxon>Acetobacteraceae</taxon>
        <taxon>Tanticharoenia</taxon>
    </lineage>
</organism>
<dbReference type="CDD" id="cd17503">
    <property type="entry name" value="MFS_LmrB_MDR_like"/>
    <property type="match status" value="1"/>
</dbReference>
<evidence type="ECO:0000256" key="7">
    <source>
        <dbReference type="SAM" id="Phobius"/>
    </source>
</evidence>
<keyword evidence="10" id="KW-1185">Reference proteome</keyword>
<evidence type="ECO:0000256" key="2">
    <source>
        <dbReference type="ARBA" id="ARBA00022448"/>
    </source>
</evidence>
<dbReference type="Pfam" id="PF07690">
    <property type="entry name" value="MFS_1"/>
    <property type="match status" value="1"/>
</dbReference>
<feature type="transmembrane region" description="Helical" evidence="7">
    <location>
        <begin position="118"/>
        <end position="139"/>
    </location>
</feature>
<dbReference type="PANTHER" id="PTHR23501">
    <property type="entry name" value="MAJOR FACILITATOR SUPERFAMILY"/>
    <property type="match status" value="1"/>
</dbReference>
<feature type="domain" description="Major facilitator superfamily (MFS) profile" evidence="8">
    <location>
        <begin position="27"/>
        <end position="487"/>
    </location>
</feature>
<dbReference type="InterPro" id="IPR004638">
    <property type="entry name" value="EmrB-like"/>
</dbReference>
<evidence type="ECO:0000256" key="3">
    <source>
        <dbReference type="ARBA" id="ARBA00022475"/>
    </source>
</evidence>
<evidence type="ECO:0000256" key="1">
    <source>
        <dbReference type="ARBA" id="ARBA00004651"/>
    </source>
</evidence>
<dbReference type="Proteomes" id="UP000032679">
    <property type="component" value="Unassembled WGS sequence"/>
</dbReference>
<keyword evidence="3" id="KW-1003">Cell membrane</keyword>
<dbReference type="GO" id="GO:0005886">
    <property type="term" value="C:plasma membrane"/>
    <property type="evidence" value="ECO:0007669"/>
    <property type="project" value="UniProtKB-SubCell"/>
</dbReference>
<dbReference type="STRING" id="1231623.Tasa_048_032"/>
<dbReference type="AlphaFoldDB" id="A0A0D6MNZ7"/>
<dbReference type="EMBL" id="BALE01000048">
    <property type="protein sequence ID" value="GAN55407.1"/>
    <property type="molecule type" value="Genomic_DNA"/>
</dbReference>
<comment type="caution">
    <text evidence="9">The sequence shown here is derived from an EMBL/GenBank/DDBJ whole genome shotgun (WGS) entry which is preliminary data.</text>
</comment>
<comment type="subcellular location">
    <subcellularLocation>
        <location evidence="1">Cell membrane</location>
        <topology evidence="1">Multi-pass membrane protein</topology>
    </subcellularLocation>
</comment>
<feature type="transmembrane region" description="Helical" evidence="7">
    <location>
        <begin position="314"/>
        <end position="335"/>
    </location>
</feature>
<evidence type="ECO:0000313" key="9">
    <source>
        <dbReference type="EMBL" id="GAN55407.1"/>
    </source>
</evidence>
<accession>A0A0D6MNZ7</accession>
<reference evidence="9 10" key="1">
    <citation type="submission" date="2012-10" db="EMBL/GenBank/DDBJ databases">
        <title>Genome sequencing of Tanticharoenia sakaeratensis NBRC 103193.</title>
        <authorList>
            <person name="Azuma Y."/>
            <person name="Hadano H."/>
            <person name="Hirakawa H."/>
            <person name="Matsushita K."/>
        </authorList>
    </citation>
    <scope>NUCLEOTIDE SEQUENCE [LARGE SCALE GENOMIC DNA]</scope>
    <source>
        <strain evidence="9 10">NBRC 103193</strain>
    </source>
</reference>
<dbReference type="Gene3D" id="1.20.1250.20">
    <property type="entry name" value="MFS general substrate transporter like domains"/>
    <property type="match status" value="1"/>
</dbReference>
<dbReference type="PROSITE" id="PS50850">
    <property type="entry name" value="MFS"/>
    <property type="match status" value="1"/>
</dbReference>
<feature type="transmembrane region" description="Helical" evidence="7">
    <location>
        <begin position="247"/>
        <end position="264"/>
    </location>
</feature>
<feature type="transmembrane region" description="Helical" evidence="7">
    <location>
        <begin position="285"/>
        <end position="308"/>
    </location>
</feature>
<keyword evidence="2" id="KW-0813">Transport</keyword>
<evidence type="ECO:0000256" key="6">
    <source>
        <dbReference type="ARBA" id="ARBA00023136"/>
    </source>
</evidence>
<feature type="transmembrane region" description="Helical" evidence="7">
    <location>
        <begin position="179"/>
        <end position="202"/>
    </location>
</feature>
<dbReference type="SUPFAM" id="SSF103473">
    <property type="entry name" value="MFS general substrate transporter"/>
    <property type="match status" value="1"/>
</dbReference>
<keyword evidence="5 7" id="KW-1133">Transmembrane helix</keyword>
<name>A0A0D6MNZ7_9PROT</name>
<evidence type="ECO:0000256" key="5">
    <source>
        <dbReference type="ARBA" id="ARBA00022989"/>
    </source>
</evidence>
<dbReference type="InterPro" id="IPR036259">
    <property type="entry name" value="MFS_trans_sf"/>
</dbReference>
<feature type="transmembrane region" description="Helical" evidence="7">
    <location>
        <begin position="27"/>
        <end position="53"/>
    </location>
</feature>
<dbReference type="RefSeq" id="WP_053053894.1">
    <property type="nucleotide sequence ID" value="NZ_BALE01000048.1"/>
</dbReference>
<evidence type="ECO:0000256" key="4">
    <source>
        <dbReference type="ARBA" id="ARBA00022692"/>
    </source>
</evidence>